<evidence type="ECO:0000313" key="3">
    <source>
        <dbReference type="Proteomes" id="UP000327468"/>
    </source>
</evidence>
<organism evidence="2 3">
    <name type="scientific">Pangasianodon hypophthalmus</name>
    <name type="common">Striped catfish</name>
    <name type="synonym">Helicophagus hypophthalmus</name>
    <dbReference type="NCBI Taxonomy" id="310915"/>
    <lineage>
        <taxon>Eukaryota</taxon>
        <taxon>Metazoa</taxon>
        <taxon>Chordata</taxon>
        <taxon>Craniata</taxon>
        <taxon>Vertebrata</taxon>
        <taxon>Euteleostomi</taxon>
        <taxon>Actinopterygii</taxon>
        <taxon>Neopterygii</taxon>
        <taxon>Teleostei</taxon>
        <taxon>Ostariophysi</taxon>
        <taxon>Siluriformes</taxon>
        <taxon>Pangasiidae</taxon>
        <taxon>Pangasianodon</taxon>
    </lineage>
</organism>
<dbReference type="GO" id="GO:0046872">
    <property type="term" value="F:metal ion binding"/>
    <property type="evidence" value="ECO:0007669"/>
    <property type="project" value="UniProtKB-KW"/>
</dbReference>
<evidence type="ECO:0008006" key="4">
    <source>
        <dbReference type="Google" id="ProtNLM"/>
    </source>
</evidence>
<dbReference type="Proteomes" id="UP000327468">
    <property type="component" value="Chromosome 8"/>
</dbReference>
<dbReference type="SUPFAM" id="SSF52047">
    <property type="entry name" value="RNI-like"/>
    <property type="match status" value="1"/>
</dbReference>
<dbReference type="EMBL" id="VFJC01000009">
    <property type="protein sequence ID" value="KAB5567955.1"/>
    <property type="molecule type" value="Genomic_DNA"/>
</dbReference>
<gene>
    <name evidence="2" type="ORF">PHYPO_G00238740</name>
</gene>
<dbReference type="PANTHER" id="PTHR23123">
    <property type="entry name" value="PHD/F-BOX CONTAINING PROTEIN"/>
    <property type="match status" value="1"/>
</dbReference>
<keyword evidence="3" id="KW-1185">Reference proteome</keyword>
<keyword evidence="1" id="KW-0479">Metal-binding</keyword>
<reference evidence="2 3" key="1">
    <citation type="submission" date="2019-06" db="EMBL/GenBank/DDBJ databases">
        <title>A chromosome-scale genome assembly of the striped catfish, Pangasianodon hypophthalmus.</title>
        <authorList>
            <person name="Wen M."/>
            <person name="Zahm M."/>
            <person name="Roques C."/>
            <person name="Cabau C."/>
            <person name="Klopp C."/>
            <person name="Donnadieu C."/>
            <person name="Jouanno E."/>
            <person name="Avarre J.-C."/>
            <person name="Campet M."/>
            <person name="Ha T.T.T."/>
            <person name="Dugue R."/>
            <person name="Lampietro C."/>
            <person name="Louis A."/>
            <person name="Herpin A."/>
            <person name="Echchiki A."/>
            <person name="Berthelot C."/>
            <person name="Parey E."/>
            <person name="Roest-Crollius H."/>
            <person name="Braasch I."/>
            <person name="Postlethwait J."/>
            <person name="Bobe J."/>
            <person name="Montfort J."/>
            <person name="Bouchez O."/>
            <person name="Begum T."/>
            <person name="Schartl M."/>
            <person name="Guiguen Y."/>
        </authorList>
    </citation>
    <scope>NUCLEOTIDE SEQUENCE [LARGE SCALE GENOMIC DNA]</scope>
    <source>
        <strain evidence="2 3">Indonesia</strain>
        <tissue evidence="2">Blood</tissue>
    </source>
</reference>
<proteinExistence type="predicted"/>
<dbReference type="AlphaFoldDB" id="A0A5N5NK40"/>
<dbReference type="InterPro" id="IPR032675">
    <property type="entry name" value="LRR_dom_sf"/>
</dbReference>
<evidence type="ECO:0000256" key="1">
    <source>
        <dbReference type="ARBA" id="ARBA00022723"/>
    </source>
</evidence>
<evidence type="ECO:0000313" key="2">
    <source>
        <dbReference type="EMBL" id="KAB5567955.1"/>
    </source>
</evidence>
<dbReference type="Gene3D" id="3.80.10.10">
    <property type="entry name" value="Ribonuclease Inhibitor"/>
    <property type="match status" value="1"/>
</dbReference>
<sequence length="222" mass="25597">MRVCRTWNRWCCDKHLWTKINVSRCKSITPLMLSGIIRRQPIMLDLSWTNISKKQLSWLINRLPGLRVLILSGCSWAAVSALCTSSCPLLRSLDLQWVEGLRDTQIKDLLSPPTDNRPGQMDTRSKLRNVLDLRLSGLDITDVSLRLIIKNMPLLKHLDLSYLCNRITDQSLSYFKRCASICRIDLRFCKQVSRQACERFIAEMSVSVSFGLKEEKLLQKLS</sequence>
<name>A0A5N5NK40_PANHP</name>
<protein>
    <recommendedName>
        <fullName evidence="4">F-box domain-containing protein</fullName>
    </recommendedName>
</protein>
<dbReference type="InterPro" id="IPR050690">
    <property type="entry name" value="JHDM1_Histone_Demethylase"/>
</dbReference>
<comment type="caution">
    <text evidence="2">The sequence shown here is derived from an EMBL/GenBank/DDBJ whole genome shotgun (WGS) entry which is preliminary data.</text>
</comment>
<accession>A0A5N5NK40</accession>